<feature type="compositionally biased region" description="Polar residues" evidence="2">
    <location>
        <begin position="58"/>
        <end position="69"/>
    </location>
</feature>
<dbReference type="EMBL" id="CM027685">
    <property type="protein sequence ID" value="KAG0526267.1"/>
    <property type="molecule type" value="Genomic_DNA"/>
</dbReference>
<dbReference type="SUPFAM" id="SSF46689">
    <property type="entry name" value="Homeodomain-like"/>
    <property type="match status" value="1"/>
</dbReference>
<dbReference type="InterPro" id="IPR057625">
    <property type="entry name" value="TPR1-6-like_ubiquitin"/>
</dbReference>
<evidence type="ECO:0000259" key="5">
    <source>
        <dbReference type="PROSITE" id="PS51294"/>
    </source>
</evidence>
<dbReference type="GO" id="GO:0042803">
    <property type="term" value="F:protein homodimerization activity"/>
    <property type="evidence" value="ECO:0007669"/>
    <property type="project" value="EnsemblPlants"/>
</dbReference>
<comment type="caution">
    <text evidence="6">The sequence shown here is derived from an EMBL/GenBank/DDBJ whole genome shotgun (WGS) entry which is preliminary data.</text>
</comment>
<dbReference type="AlphaFoldDB" id="A0A921QSP8"/>
<dbReference type="SMART" id="SM00717">
    <property type="entry name" value="SANT"/>
    <property type="match status" value="1"/>
</dbReference>
<dbReference type="KEGG" id="sbi:8073576"/>
<dbReference type="GO" id="GO:0042162">
    <property type="term" value="F:telomeric DNA binding"/>
    <property type="evidence" value="ECO:0007669"/>
    <property type="project" value="EnsemblPlants"/>
</dbReference>
<dbReference type="PROSITE" id="PS50090">
    <property type="entry name" value="MYB_LIKE"/>
    <property type="match status" value="1"/>
</dbReference>
<reference evidence="6" key="1">
    <citation type="journal article" date="2019" name="BMC Genomics">
        <title>A new reference genome for Sorghum bicolor reveals high levels of sequence similarity between sweet and grain genotypes: implications for the genetics of sugar metabolism.</title>
        <authorList>
            <person name="Cooper E.A."/>
            <person name="Brenton Z.W."/>
            <person name="Flinn B.S."/>
            <person name="Jenkins J."/>
            <person name="Shu S."/>
            <person name="Flowers D."/>
            <person name="Luo F."/>
            <person name="Wang Y."/>
            <person name="Xia P."/>
            <person name="Barry K."/>
            <person name="Daum C."/>
            <person name="Lipzen A."/>
            <person name="Yoshinaga Y."/>
            <person name="Schmutz J."/>
            <person name="Saski C."/>
            <person name="Vermerris W."/>
            <person name="Kresovich S."/>
        </authorList>
    </citation>
    <scope>NUCLEOTIDE SEQUENCE</scope>
</reference>
<organism evidence="6 7">
    <name type="scientific">Sorghum bicolor</name>
    <name type="common">Sorghum</name>
    <name type="synonym">Sorghum vulgare</name>
    <dbReference type="NCBI Taxonomy" id="4558"/>
    <lineage>
        <taxon>Eukaryota</taxon>
        <taxon>Viridiplantae</taxon>
        <taxon>Streptophyta</taxon>
        <taxon>Embryophyta</taxon>
        <taxon>Tracheophyta</taxon>
        <taxon>Spermatophyta</taxon>
        <taxon>Magnoliopsida</taxon>
        <taxon>Liliopsida</taxon>
        <taxon>Poales</taxon>
        <taxon>Poaceae</taxon>
        <taxon>PACMAD clade</taxon>
        <taxon>Panicoideae</taxon>
        <taxon>Andropogonodae</taxon>
        <taxon>Andropogoneae</taxon>
        <taxon>Sorghinae</taxon>
        <taxon>Sorghum</taxon>
    </lineage>
</organism>
<feature type="region of interest" description="Disordered" evidence="2">
    <location>
        <begin position="14"/>
        <end position="38"/>
    </location>
</feature>
<reference evidence="6" key="2">
    <citation type="submission" date="2020-10" db="EMBL/GenBank/DDBJ databases">
        <authorList>
            <person name="Cooper E.A."/>
            <person name="Brenton Z.W."/>
            <person name="Flinn B.S."/>
            <person name="Jenkins J."/>
            <person name="Shu S."/>
            <person name="Flowers D."/>
            <person name="Luo F."/>
            <person name="Wang Y."/>
            <person name="Xia P."/>
            <person name="Barry K."/>
            <person name="Daum C."/>
            <person name="Lipzen A."/>
            <person name="Yoshinaga Y."/>
            <person name="Schmutz J."/>
            <person name="Saski C."/>
            <person name="Vermerris W."/>
            <person name="Kresovich S."/>
        </authorList>
    </citation>
    <scope>NUCLEOTIDE SEQUENCE</scope>
</reference>
<evidence type="ECO:0000256" key="1">
    <source>
        <dbReference type="ARBA" id="ARBA00023125"/>
    </source>
</evidence>
<dbReference type="PROSITE" id="PS51294">
    <property type="entry name" value="HTH_MYB"/>
    <property type="match status" value="1"/>
</dbReference>
<proteinExistence type="predicted"/>
<dbReference type="Gene3D" id="1.10.246.220">
    <property type="match status" value="1"/>
</dbReference>
<accession>A0A921QSP8</accession>
<evidence type="ECO:0000259" key="4">
    <source>
        <dbReference type="PROSITE" id="PS50090"/>
    </source>
</evidence>
<dbReference type="InterPro" id="IPR029071">
    <property type="entry name" value="Ubiquitin-like_domsf"/>
</dbReference>
<feature type="region of interest" description="Disordered" evidence="2">
    <location>
        <begin position="199"/>
        <end position="220"/>
    </location>
</feature>
<feature type="domain" description="Myb-like" evidence="4">
    <location>
        <begin position="544"/>
        <end position="599"/>
    </location>
</feature>
<feature type="domain" description="Ubiquitin-like" evidence="3">
    <location>
        <begin position="357"/>
        <end position="421"/>
    </location>
</feature>
<protein>
    <recommendedName>
        <fullName evidence="8">HTH myb-type domain-containing protein</fullName>
    </recommendedName>
</protein>
<dbReference type="Pfam" id="PF23603">
    <property type="entry name" value="Ubiquitin_TPR1"/>
    <property type="match status" value="1"/>
</dbReference>
<evidence type="ECO:0000259" key="3">
    <source>
        <dbReference type="PROSITE" id="PS50053"/>
    </source>
</evidence>
<feature type="compositionally biased region" description="Low complexity" evidence="2">
    <location>
        <begin position="199"/>
        <end position="209"/>
    </location>
</feature>
<dbReference type="OrthoDB" id="2020981at2759"/>
<evidence type="ECO:0008006" key="8">
    <source>
        <dbReference type="Google" id="ProtNLM"/>
    </source>
</evidence>
<dbReference type="InterPro" id="IPR000626">
    <property type="entry name" value="Ubiquitin-like_dom"/>
</dbReference>
<dbReference type="CDD" id="cd11660">
    <property type="entry name" value="SANT_TRF"/>
    <property type="match status" value="1"/>
</dbReference>
<feature type="domain" description="HTH myb-type" evidence="5">
    <location>
        <begin position="544"/>
        <end position="603"/>
    </location>
</feature>
<dbReference type="SUPFAM" id="SSF54236">
    <property type="entry name" value="Ubiquitin-like"/>
    <property type="match status" value="1"/>
</dbReference>
<gene>
    <name evidence="6" type="ORF">BDA96_06G131300</name>
</gene>
<dbReference type="InterPro" id="IPR009057">
    <property type="entry name" value="Homeodomain-like_sf"/>
</dbReference>
<evidence type="ECO:0000313" key="7">
    <source>
        <dbReference type="Proteomes" id="UP000807115"/>
    </source>
</evidence>
<dbReference type="InterPro" id="IPR017930">
    <property type="entry name" value="Myb_dom"/>
</dbReference>
<dbReference type="PANTHER" id="PTHR21717">
    <property type="entry name" value="TELOMERIC REPEAT BINDING PROTEIN"/>
    <property type="match status" value="1"/>
</dbReference>
<feature type="region of interest" description="Disordered" evidence="2">
    <location>
        <begin position="57"/>
        <end position="76"/>
    </location>
</feature>
<evidence type="ECO:0000313" key="6">
    <source>
        <dbReference type="EMBL" id="KAG0526267.1"/>
    </source>
</evidence>
<dbReference type="InterPro" id="IPR031105">
    <property type="entry name" value="TRP_plant"/>
</dbReference>
<dbReference type="InterPro" id="IPR001005">
    <property type="entry name" value="SANT/Myb"/>
</dbReference>
<dbReference type="Gramene" id="EES10985">
    <property type="protein sequence ID" value="EES10985"/>
    <property type="gene ID" value="SORBI_3006G118700"/>
</dbReference>
<dbReference type="PANTHER" id="PTHR21717:SF72">
    <property type="entry name" value="TELOMERE-BINDING PROTEIN 1"/>
    <property type="match status" value="1"/>
</dbReference>
<keyword evidence="1" id="KW-0238">DNA-binding</keyword>
<dbReference type="OMA" id="MQDFPGC"/>
<dbReference type="GO" id="GO:0032204">
    <property type="term" value="P:regulation of telomere maintenance"/>
    <property type="evidence" value="ECO:0007669"/>
    <property type="project" value="EnsemblPlants"/>
</dbReference>
<dbReference type="Proteomes" id="UP000807115">
    <property type="component" value="Chromosome 6"/>
</dbReference>
<evidence type="ECO:0000256" key="2">
    <source>
        <dbReference type="SAM" id="MobiDB-lite"/>
    </source>
</evidence>
<dbReference type="PROSITE" id="PS50053">
    <property type="entry name" value="UBIQUITIN_2"/>
    <property type="match status" value="1"/>
</dbReference>
<sequence>MMVRKRLVYRSRGRRIPTMPRVPNSARGKRSTRRNKDENDMCAFDLLATVAGNLLADQDNSSNVPNTNAAKAKKRKSFKEEHFDEILPLKDVAMEKDVGSGSVSAFPRQANNCLAENSSTRNEAESILESLTMKSDMLAKIPECGSHGIHHPGPSSSVEPEQVQKAEPKVIRRQADGHAVAYDIFDSVDVNGKPPALVSSDSSSCVPLSSHDKEHQTSSLYQGEVQYAADRDDDENSSGCTHPSTIENKGCKPQYLGNHRIRKLLASKVRKAARNKICGGIPSKKIYGGLSNKGSKLNLCGKKISTTRQKVQRTIFKKKKLAHHTTSFAKEMLTEASRTSFATGGQNKSCESENYHVKLRIKSFNIPELFIKVPENATIGSLKRTVMDVVNSIMEGGLRVGVLLQGKDIQDDNKTLRQAGICHDKKLNNIDFTLQCERERESPSGVIIPEQMDFLTADMVEPLARMKCEEPFPEADVGDDNQHSKAPYRSRSLSDLYSVQCPVEMASQDTSASSQAIIPVSPAPSDIGALAIVPLCKSKRSEIGQRRIRRPFTVGEVEALVGAVEQLGTGRWRAVKTLAFDNIEHRTYVDLKDKWKTLVHTASISPQQRRGQPVPQELLDRVLAAQAYWSQHLQDKPRGKARLLPEICFP</sequence>
<name>A0A921QSP8_SORBI</name>